<evidence type="ECO:0000256" key="9">
    <source>
        <dbReference type="ARBA" id="ARBA00023242"/>
    </source>
</evidence>
<evidence type="ECO:0000259" key="13">
    <source>
        <dbReference type="SMART" id="SM01281"/>
    </source>
</evidence>
<feature type="compositionally biased region" description="Low complexity" evidence="12">
    <location>
        <begin position="1681"/>
        <end position="1709"/>
    </location>
</feature>
<feature type="region of interest" description="Disordered" evidence="12">
    <location>
        <begin position="1676"/>
        <end position="1725"/>
    </location>
</feature>
<reference evidence="14 15" key="1">
    <citation type="submission" date="2016-03" db="EMBL/GenBank/DDBJ databases">
        <title>Draft genome sequence of the Fonsecaea monophora CBS 269.37.</title>
        <authorList>
            <person name="Bombassaro A."/>
            <person name="Vinicius W.A."/>
            <person name="De Hoog S."/>
            <person name="Sun J."/>
            <person name="Souza E.M."/>
            <person name="Raittz R.T."/>
            <person name="Costa F."/>
            <person name="Leao A.C."/>
            <person name="Tadra-Sfeir M.Z."/>
            <person name="Baura V."/>
            <person name="Balsanelli E."/>
            <person name="Pedrosa F.O."/>
            <person name="Moreno L.F."/>
            <person name="Steffens M.B."/>
            <person name="Xi L."/>
            <person name="Bocca A.L."/>
            <person name="Felipe M.S."/>
            <person name="Teixeira M."/>
            <person name="Telles Filho F.Q."/>
            <person name="Azevedo C.M."/>
            <person name="Gomes R."/>
            <person name="Vicente V.A."/>
        </authorList>
    </citation>
    <scope>NUCLEOTIDE SEQUENCE [LARGE SCALE GENOMIC DNA]</scope>
    <source>
        <strain evidence="14 15">CBS 269.37</strain>
    </source>
</reference>
<keyword evidence="6" id="KW-0805">Transcription regulation</keyword>
<evidence type="ECO:0000256" key="1">
    <source>
        <dbReference type="ARBA" id="ARBA00004123"/>
    </source>
</evidence>
<dbReference type="PANTHER" id="PTHR46567">
    <property type="entry name" value="MEDIATOR OF RNA POLYMERASE II TRANSCRIPTION SUBUNIT 12"/>
    <property type="match status" value="1"/>
</dbReference>
<comment type="caution">
    <text evidence="14">The sequence shown here is derived from an EMBL/GenBank/DDBJ whole genome shotgun (WGS) entry which is preliminary data.</text>
</comment>
<evidence type="ECO:0000256" key="10">
    <source>
        <dbReference type="ARBA" id="ARBA00025661"/>
    </source>
</evidence>
<feature type="domain" description="Mediator complex subunit Med12" evidence="13">
    <location>
        <begin position="646"/>
        <end position="709"/>
    </location>
</feature>
<evidence type="ECO:0000313" key="15">
    <source>
        <dbReference type="Proteomes" id="UP000077002"/>
    </source>
</evidence>
<proteinExistence type="inferred from homology"/>
<feature type="compositionally biased region" description="Acidic residues" evidence="12">
    <location>
        <begin position="506"/>
        <end position="515"/>
    </location>
</feature>
<name>A0A177EY16_9EURO</name>
<dbReference type="GO" id="GO:0003712">
    <property type="term" value="F:transcription coregulator activity"/>
    <property type="evidence" value="ECO:0007669"/>
    <property type="project" value="InterPro"/>
</dbReference>
<dbReference type="OrthoDB" id="20828at2759"/>
<keyword evidence="9" id="KW-0539">Nucleus</keyword>
<dbReference type="Proteomes" id="UP000077002">
    <property type="component" value="Unassembled WGS sequence"/>
</dbReference>
<evidence type="ECO:0000256" key="3">
    <source>
        <dbReference type="ARBA" id="ARBA00011629"/>
    </source>
</evidence>
<evidence type="ECO:0000256" key="4">
    <source>
        <dbReference type="ARBA" id="ARBA00019622"/>
    </source>
</evidence>
<dbReference type="GeneID" id="34603970"/>
<evidence type="ECO:0000256" key="2">
    <source>
        <dbReference type="ARBA" id="ARBA00010289"/>
    </source>
</evidence>
<dbReference type="EMBL" id="LVKK01000080">
    <property type="protein sequence ID" value="OAG36974.1"/>
    <property type="molecule type" value="Genomic_DNA"/>
</dbReference>
<organism evidence="14 15">
    <name type="scientific">Fonsecaea monophora</name>
    <dbReference type="NCBI Taxonomy" id="254056"/>
    <lineage>
        <taxon>Eukaryota</taxon>
        <taxon>Fungi</taxon>
        <taxon>Dikarya</taxon>
        <taxon>Ascomycota</taxon>
        <taxon>Pezizomycotina</taxon>
        <taxon>Eurotiomycetes</taxon>
        <taxon>Chaetothyriomycetidae</taxon>
        <taxon>Chaetothyriales</taxon>
        <taxon>Herpotrichiellaceae</taxon>
        <taxon>Fonsecaea</taxon>
    </lineage>
</organism>
<keyword evidence="8" id="KW-0804">Transcription</keyword>
<accession>A0A177EY16</accession>
<protein>
    <recommendedName>
        <fullName evidence="4">Mediator of RNA polymerase II transcription subunit 12</fullName>
    </recommendedName>
    <alternativeName>
        <fullName evidence="11">Mediator complex subunit 12</fullName>
    </alternativeName>
</protein>
<dbReference type="GO" id="GO:0006357">
    <property type="term" value="P:regulation of transcription by RNA polymerase II"/>
    <property type="evidence" value="ECO:0007669"/>
    <property type="project" value="InterPro"/>
</dbReference>
<comment type="subunit">
    <text evidence="3">Component of the SRB8-11 complex, which itself associates with the Mediator complex.</text>
</comment>
<comment type="function">
    <text evidence="10">Component of the SRB8-11 complex. The SRB8-11 complex is a regulatory module of the Mediator complex which is itself involved in regulation of basal and activated RNA polymerase II-dependent transcription. The SRB8-11 complex may be involved in the transcriptional repression of a subset of genes regulated by Mediator. It may inhibit the association of the Mediator complex with RNA polymerase II to form the holoenzyme complex.</text>
</comment>
<gene>
    <name evidence="14" type="ORF">AYO21_08827</name>
</gene>
<dbReference type="SMART" id="SM01281">
    <property type="entry name" value="Med12"/>
    <property type="match status" value="1"/>
</dbReference>
<dbReference type="GO" id="GO:0016592">
    <property type="term" value="C:mediator complex"/>
    <property type="evidence" value="ECO:0007669"/>
    <property type="project" value="InterPro"/>
</dbReference>
<evidence type="ECO:0000256" key="7">
    <source>
        <dbReference type="ARBA" id="ARBA00023159"/>
    </source>
</evidence>
<keyword evidence="7" id="KW-0010">Activator</keyword>
<feature type="region of interest" description="Disordered" evidence="12">
    <location>
        <begin position="532"/>
        <end position="556"/>
    </location>
</feature>
<evidence type="ECO:0000256" key="6">
    <source>
        <dbReference type="ARBA" id="ARBA00023015"/>
    </source>
</evidence>
<dbReference type="InterPro" id="IPR019035">
    <property type="entry name" value="Mediator_Med12"/>
</dbReference>
<dbReference type="RefSeq" id="XP_022508926.1">
    <property type="nucleotide sequence ID" value="XM_022658770.1"/>
</dbReference>
<comment type="subcellular location">
    <subcellularLocation>
        <location evidence="1">Nucleus</location>
    </subcellularLocation>
</comment>
<dbReference type="Pfam" id="PF25326">
    <property type="entry name" value="ARM_SRB8"/>
    <property type="match status" value="1"/>
</dbReference>
<evidence type="ECO:0000256" key="8">
    <source>
        <dbReference type="ARBA" id="ARBA00023163"/>
    </source>
</evidence>
<comment type="similarity">
    <text evidence="2">Belongs to the Mediator complex subunit 12 family.</text>
</comment>
<keyword evidence="15" id="KW-1185">Reference proteome</keyword>
<evidence type="ECO:0000256" key="5">
    <source>
        <dbReference type="ARBA" id="ARBA00022491"/>
    </source>
</evidence>
<dbReference type="PANTHER" id="PTHR46567:SF1">
    <property type="entry name" value="MEDIATOR OF RNA POLYMERASE II TRANSCRIPTION SUBUNIT 12"/>
    <property type="match status" value="1"/>
</dbReference>
<sequence>MDNTRSPVKTKMLVTKRSLASAETEDLVPGIARTAYAKPSLFRRSNPDLISELSNFFRAPNTEHDVDVNACTADPSCVIEFNSDRSPAMITLRRATTTRSRKQTSLTSFPPPKFRRHGSGLLSTFLNSITRCDEVVSHDNTEVDRTRQVVQKPRTASTVSKGDIRPSTCAAAPPVQTEVVTVEPRLSCSAPNQSAAPIRRCSTRYISNNVVYEIIWDENSTSSSSDGELPNVYGQASLFQSQDLTKTETLERRLSKTLSQSRRESLQGEWRNKNSHAASNVLSMQSLWTNPKISRLFREPASRNLGQSLASKRGEMFPSSLTDVNVDVDLKLGAPIGASTNGVEFFPPLQSRANTNGSDNLLSPWTAGFKDIWGAVGRRDPIPCNPFEEGSGSERIATMESIASEPYRHKLYPEVEIVLVLIGPRAIFATGFPPFAIWVPMDWSLSKEPSQMWNLDTKRLLVANHHNTSLPDKVSDPHVDNKTVYWRWVRPSAIRAAVANSRSKEEEDTSSEDGLLELPPRPWRTARVAKVADKAAPTHRSRVDIPVPNTPDSIQVPSSAPQFVLKRPVGFFPWTGKHPEDILSDSNVKNGYFDKPPNPTEKELNTARVPLYNAFKHKSGVDSLSTLFSLVLNQKSQHGIISSVSTFKPPPRVTLTEAKRKSWIADLANADVPLRRLSRTIPQGIKGQTLLDLCLQSSVPLSRAIWFAKCVCANEVRTLKRKGTTPAVALGAENKWLREWTLNVEQFLETYLGQANASDWRSNIQYALRLNTRLYLENLLDRGHYLDWILHSFTTAAISHTPFWLMVIHIYKQDLSQYRRRGAKLAQALIDKYRSIDKLSDQSISPLRQKLRAAVRELLFSRPAIFLMPDRWPESVPIVQTCLDTTIGPEGLILEELNRINERAMGFNKTDFLSVRSPSEIIVETLDKARVPYNVALLAKELDETSTDFDLLLRSCLEWSCTRFRQSRTRLYLVTRLVKRWQRGGRDIDTPILNFLSAFREGKTTADTLCLRHLVAQFSRSDCFPLSKYLQWLMVRGLPEKGSVCIDTESIFGRTAKVESYRDFASVQFLLDLSLHRAEDHVINLRNSVLERAGFDPGAEEDIFERCVQYLEQKLADASFVTKSEPPTLHEPSFAALPWTLRTRISMWLRARALEAAKSAQSTPMLPGSKVLNEEQFFIIRHILECMEDEAVLADVVGILSVSQRDDLVASLVATVHFHAGSFSAIGALEVLQKRMCQIYMNWRSTKPTMPLLTSTLLDLCTAFPVKAPAIRLLQQDLVRGDRGRAVAACSPYSDGIAESLQQAGATFVEDFEAILQSETNMNEQTMNGLFSVLVDRIEKQQKFEDDPRTLQSFCQLLSRLRLCRKAQGDLLTQKWMSQLMSCLDSKSGPSFLRILVATGCITFATIFEATPGYKSGVRKNLAVASFLYQILAPPSSTSLDWAAYQTRTRWHEYSLKEPLTALEIVCEAGLQGVSPTFDSLLLVVLVNSWSPDSSSLPESAKKWFVKSLSYALNCSDGDLNATGLQALLESINVFSHRFVQLRFRLASPASVDKASGLDEPDLIEVLSQSLKQTLRNPPSPYAGHRQRFSQLFQIVGPDVANRVRHNVENEFLYALPKLLVGKVTSPLSAVFPDDTQQLSAIIEQAFQVCRKETSPSPGFLSHLIDRLSQHLKYLGNTHNTPATPAASATTAPTGFPGPSGSSTTMTHSQMVSMSSSPVANTSDVGGGSCPPVGLSYLRCILQMVCLQRPTLISPGSNGANVKQTQNEQLQLLVRLASIATHPAMALVTGHQGTREEQIKAKEVIEFALDVIATIIDGVSDEVHLMCAKVLKDKLQDTRLCYLFGSINLMGSAQVQDMGRGLQMVKEGKGIIGEWKPRMWEVLDSGSGKESETSLGLGLFRARYG</sequence>
<dbReference type="Pfam" id="PF09497">
    <property type="entry name" value="Med12"/>
    <property type="match status" value="1"/>
</dbReference>
<evidence type="ECO:0000313" key="14">
    <source>
        <dbReference type="EMBL" id="OAG36974.1"/>
    </source>
</evidence>
<feature type="compositionally biased region" description="Polar residues" evidence="12">
    <location>
        <begin position="1710"/>
        <end position="1724"/>
    </location>
</feature>
<keyword evidence="5" id="KW-0678">Repressor</keyword>
<dbReference type="InterPro" id="IPR057344">
    <property type="entry name" value="ARM_SRB8"/>
</dbReference>
<feature type="region of interest" description="Disordered" evidence="12">
    <location>
        <begin position="144"/>
        <end position="169"/>
    </location>
</feature>
<evidence type="ECO:0000256" key="11">
    <source>
        <dbReference type="ARBA" id="ARBA00032010"/>
    </source>
</evidence>
<evidence type="ECO:0000256" key="12">
    <source>
        <dbReference type="SAM" id="MobiDB-lite"/>
    </source>
</evidence>
<feature type="region of interest" description="Disordered" evidence="12">
    <location>
        <begin position="498"/>
        <end position="518"/>
    </location>
</feature>